<dbReference type="FunFam" id="3.40.50.12780:FF:000012">
    <property type="entry name" value="Non-ribosomal peptide synthetase"/>
    <property type="match status" value="1"/>
</dbReference>
<dbReference type="InterPro" id="IPR025110">
    <property type="entry name" value="AMP-bd_C"/>
</dbReference>
<accession>A0A3A8PXX5</accession>
<dbReference type="Gene3D" id="3.30.559.10">
    <property type="entry name" value="Chloramphenicol acetyltransferase-like domain"/>
    <property type="match status" value="1"/>
</dbReference>
<dbReference type="InterPro" id="IPR045851">
    <property type="entry name" value="AMP-bd_C_sf"/>
</dbReference>
<reference evidence="6" key="1">
    <citation type="submission" date="2018-09" db="EMBL/GenBank/DDBJ databases">
        <authorList>
            <person name="Livingstone P.G."/>
            <person name="Whitworth D.E."/>
        </authorList>
    </citation>
    <scope>NUCLEOTIDE SEQUENCE [LARGE SCALE GENOMIC DNA]</scope>
    <source>
        <strain evidence="6">CA051B</strain>
    </source>
</reference>
<dbReference type="GO" id="GO:0072330">
    <property type="term" value="P:monocarboxylic acid biosynthetic process"/>
    <property type="evidence" value="ECO:0007669"/>
    <property type="project" value="UniProtKB-ARBA"/>
</dbReference>
<dbReference type="SMART" id="SM00823">
    <property type="entry name" value="PKS_PP"/>
    <property type="match status" value="1"/>
</dbReference>
<dbReference type="NCBIfam" id="TIGR01733">
    <property type="entry name" value="AA-adenyl-dom"/>
    <property type="match status" value="1"/>
</dbReference>
<dbReference type="Gene3D" id="3.30.300.30">
    <property type="match status" value="1"/>
</dbReference>
<dbReference type="PANTHER" id="PTHR45527:SF1">
    <property type="entry name" value="FATTY ACID SYNTHASE"/>
    <property type="match status" value="1"/>
</dbReference>
<dbReference type="AlphaFoldDB" id="A0A3A8PXX5"/>
<dbReference type="InterPro" id="IPR001242">
    <property type="entry name" value="Condensation_dom"/>
</dbReference>
<protein>
    <submittedName>
        <fullName evidence="5">Amino acid adenylation domain-containing protein</fullName>
    </submittedName>
</protein>
<dbReference type="GO" id="GO:0005829">
    <property type="term" value="C:cytosol"/>
    <property type="evidence" value="ECO:0007669"/>
    <property type="project" value="TreeGrafter"/>
</dbReference>
<dbReference type="InterPro" id="IPR023213">
    <property type="entry name" value="CAT-like_dom_sf"/>
</dbReference>
<keyword evidence="2" id="KW-0597">Phosphoprotein</keyword>
<dbReference type="InterPro" id="IPR020806">
    <property type="entry name" value="PKS_PP-bd"/>
</dbReference>
<feature type="region of interest" description="Disordered" evidence="3">
    <location>
        <begin position="1057"/>
        <end position="1079"/>
    </location>
</feature>
<dbReference type="PROSITE" id="PS50075">
    <property type="entry name" value="CARRIER"/>
    <property type="match status" value="1"/>
</dbReference>
<dbReference type="FunFam" id="3.30.300.30:FF:000010">
    <property type="entry name" value="Enterobactin synthetase component F"/>
    <property type="match status" value="1"/>
</dbReference>
<comment type="caution">
    <text evidence="5">The sequence shown here is derived from an EMBL/GenBank/DDBJ whole genome shotgun (WGS) entry which is preliminary data.</text>
</comment>
<dbReference type="PROSITE" id="PS00455">
    <property type="entry name" value="AMP_BINDING"/>
    <property type="match status" value="1"/>
</dbReference>
<dbReference type="CDD" id="cd19531">
    <property type="entry name" value="LCL_NRPS-like"/>
    <property type="match status" value="1"/>
</dbReference>
<dbReference type="Pfam" id="PF00668">
    <property type="entry name" value="Condensation"/>
    <property type="match status" value="1"/>
</dbReference>
<dbReference type="SUPFAM" id="SSF52777">
    <property type="entry name" value="CoA-dependent acyltransferases"/>
    <property type="match status" value="2"/>
</dbReference>
<gene>
    <name evidence="5" type="ORF">D7V93_16505</name>
</gene>
<dbReference type="Gene3D" id="2.30.38.10">
    <property type="entry name" value="Luciferase, Domain 3"/>
    <property type="match status" value="1"/>
</dbReference>
<dbReference type="Gene3D" id="3.40.50.980">
    <property type="match status" value="2"/>
</dbReference>
<dbReference type="GO" id="GO:0031177">
    <property type="term" value="F:phosphopantetheine binding"/>
    <property type="evidence" value="ECO:0007669"/>
    <property type="project" value="InterPro"/>
</dbReference>
<dbReference type="Pfam" id="PF00501">
    <property type="entry name" value="AMP-binding"/>
    <property type="match status" value="1"/>
</dbReference>
<evidence type="ECO:0000313" key="6">
    <source>
        <dbReference type="Proteomes" id="UP000272888"/>
    </source>
</evidence>
<dbReference type="FunFam" id="3.40.50.980:FF:000001">
    <property type="entry name" value="Non-ribosomal peptide synthetase"/>
    <property type="match status" value="1"/>
</dbReference>
<evidence type="ECO:0000313" key="5">
    <source>
        <dbReference type="EMBL" id="RKH58625.1"/>
    </source>
</evidence>
<dbReference type="InterPro" id="IPR036736">
    <property type="entry name" value="ACP-like_sf"/>
</dbReference>
<dbReference type="InterPro" id="IPR010071">
    <property type="entry name" value="AA_adenyl_dom"/>
</dbReference>
<dbReference type="InterPro" id="IPR000873">
    <property type="entry name" value="AMP-dep_synth/lig_dom"/>
</dbReference>
<dbReference type="SUPFAM" id="SSF56801">
    <property type="entry name" value="Acetyl-CoA synthetase-like"/>
    <property type="match status" value="1"/>
</dbReference>
<dbReference type="Pfam" id="PF13193">
    <property type="entry name" value="AMP-binding_C"/>
    <property type="match status" value="1"/>
</dbReference>
<evidence type="ECO:0000256" key="3">
    <source>
        <dbReference type="SAM" id="MobiDB-lite"/>
    </source>
</evidence>
<sequence>MTSTTDDKRALLAKLLQEKVTAPAPRRSPLSFAQERMWFLDQWSPGSPALHMPVAVRLSGQLEPAVLERSLQALVLRHEALRTTFTLADGRPVQLVAPALVVVLPVEDLRTLPAGEREAQALRRVAEVAREPFDLSRGPLFRARLFALAAQEHLLLFAMHHAVSDGWSMGVIVQELTALYRAFSEDRASPLPRLPLQYADYAVWQRQAQQGEEPDAQLAWWRERLDPHAVLELPTDRPRPAVLGTRGAREALGLSAALTLALKALARHEGRTLFVTLLAAFQALLHRYTGQEDLAVGTPVANRPRAELEGLIGLFVNTVVLRGDLSGDPSFRELMARLQPVALDAFARQELPFERLVDALRPGRDLGRAPLFQVMFILQNAPLPPLEAPGLRLEARPVDTGSAQFDLTVIAEDLAQGLRLTAEYNTDLFEPGTVHRLLAHLERLLEGAVAAPDQRLSRLPLLTPTEREQLLVDWSGASAPFPHEGGLHGLFEAQVQRTPDAVALTFEGAELTYRQLDARANQWAWHLRGLGVGPETYVGLCATRSFDLVVGMLATLKAGGAYAPLDPTYPAARLAFMLQDSAVRVLLAHRPLLAALPPTPDARAVCFEDGVPDADASRPPPWRALPDSPAYVIYTSGSTGQPKGVVATHRATCNVVMNEARVSRLGPGSRVLQFSNPGFDVSVVEIFATLTSGGTLCLAPAERLMPGEPLRQLLREQAITVLNATPTALAATDSADLPVLRTVFSGGEACTAELVARWGEGRRFINGYGPSETTVTATAMEVRPEGRAPPLGRPLLNVRVYVLDATLEPVPVGLPGELCIGGVGLARGYLHLPGTTAERFVPSPFGTEPGARLYRTGDRARWRPDGELEFLGRLDGQVKLRGFRIELGEIEAALRQHPAVAEAAVLIRDTPAGGQRLVAWLVPAASGTAPTAKALHDFLVERLPPYMVPSAFVAVPDIPLTANGKRDVAALPPPEAGALDSGRTFEAPRTELEERLARLWTEVLQVERVGLDDPFFELGGNSLLALRLHQRLRAELGVELPLTVLFQHSTVRALAERMSAGGPSDSGAEAGRARSRRRQAFARKAAVALASDEDGDTGDEDGHV</sequence>
<feature type="domain" description="Carrier" evidence="4">
    <location>
        <begin position="987"/>
        <end position="1062"/>
    </location>
</feature>
<keyword evidence="6" id="KW-1185">Reference proteome</keyword>
<dbReference type="FunFam" id="3.30.559.10:FF:000012">
    <property type="entry name" value="Non-ribosomal peptide synthetase"/>
    <property type="match status" value="1"/>
</dbReference>
<dbReference type="Gene3D" id="1.10.1200.10">
    <property type="entry name" value="ACP-like"/>
    <property type="match status" value="1"/>
</dbReference>
<dbReference type="Gene3D" id="3.30.559.30">
    <property type="entry name" value="Nonribosomal peptide synthetase, condensation domain"/>
    <property type="match status" value="1"/>
</dbReference>
<dbReference type="SUPFAM" id="SSF47336">
    <property type="entry name" value="ACP-like"/>
    <property type="match status" value="1"/>
</dbReference>
<dbReference type="InterPro" id="IPR020845">
    <property type="entry name" value="AMP-binding_CS"/>
</dbReference>
<proteinExistence type="predicted"/>
<dbReference type="EMBL" id="RAWB01000152">
    <property type="protein sequence ID" value="RKH58625.1"/>
    <property type="molecule type" value="Genomic_DNA"/>
</dbReference>
<evidence type="ECO:0000256" key="2">
    <source>
        <dbReference type="ARBA" id="ARBA00022553"/>
    </source>
</evidence>
<dbReference type="RefSeq" id="WP_120644326.1">
    <property type="nucleotide sequence ID" value="NZ_RAWB01000152.1"/>
</dbReference>
<evidence type="ECO:0000256" key="1">
    <source>
        <dbReference type="ARBA" id="ARBA00022450"/>
    </source>
</evidence>
<dbReference type="GO" id="GO:0003824">
    <property type="term" value="F:catalytic activity"/>
    <property type="evidence" value="ECO:0007669"/>
    <property type="project" value="InterPro"/>
</dbReference>
<dbReference type="PANTHER" id="PTHR45527">
    <property type="entry name" value="NONRIBOSOMAL PEPTIDE SYNTHETASE"/>
    <property type="match status" value="1"/>
</dbReference>
<keyword evidence="1" id="KW-0596">Phosphopantetheine</keyword>
<evidence type="ECO:0000259" key="4">
    <source>
        <dbReference type="PROSITE" id="PS50075"/>
    </source>
</evidence>
<feature type="region of interest" description="Disordered" evidence="3">
    <location>
        <begin position="1085"/>
        <end position="1104"/>
    </location>
</feature>
<dbReference type="GO" id="GO:0043041">
    <property type="term" value="P:amino acid activation for nonribosomal peptide biosynthetic process"/>
    <property type="evidence" value="ECO:0007669"/>
    <property type="project" value="TreeGrafter"/>
</dbReference>
<dbReference type="InterPro" id="IPR009081">
    <property type="entry name" value="PP-bd_ACP"/>
</dbReference>
<feature type="compositionally biased region" description="Acidic residues" evidence="3">
    <location>
        <begin position="1091"/>
        <end position="1104"/>
    </location>
</feature>
<dbReference type="Pfam" id="PF00550">
    <property type="entry name" value="PP-binding"/>
    <property type="match status" value="1"/>
</dbReference>
<dbReference type="FunFam" id="2.30.38.10:FF:000001">
    <property type="entry name" value="Non-ribosomal peptide synthetase PvdI"/>
    <property type="match status" value="1"/>
</dbReference>
<dbReference type="FunFam" id="1.10.1200.10:FF:000016">
    <property type="entry name" value="Non-ribosomal peptide synthase"/>
    <property type="match status" value="1"/>
</dbReference>
<dbReference type="GO" id="GO:0044550">
    <property type="term" value="P:secondary metabolite biosynthetic process"/>
    <property type="evidence" value="ECO:0007669"/>
    <property type="project" value="UniProtKB-ARBA"/>
</dbReference>
<organism evidence="5 6">
    <name type="scientific">Corallococcus llansteffanensis</name>
    <dbReference type="NCBI Taxonomy" id="2316731"/>
    <lineage>
        <taxon>Bacteria</taxon>
        <taxon>Pseudomonadati</taxon>
        <taxon>Myxococcota</taxon>
        <taxon>Myxococcia</taxon>
        <taxon>Myxococcales</taxon>
        <taxon>Cystobacterineae</taxon>
        <taxon>Myxococcaceae</taxon>
        <taxon>Corallococcus</taxon>
    </lineage>
</organism>
<dbReference type="Proteomes" id="UP000272888">
    <property type="component" value="Unassembled WGS sequence"/>
</dbReference>
<name>A0A3A8PXX5_9BACT</name>